<dbReference type="PANTHER" id="PTHR10333">
    <property type="entry name" value="INHIBITOR OF GROWTH PROTEIN"/>
    <property type="match status" value="1"/>
</dbReference>
<dbReference type="PANTHER" id="PTHR10333:SF103">
    <property type="entry name" value="INHIBITOR OF GROWTH PROTEIN 3"/>
    <property type="match status" value="1"/>
</dbReference>
<evidence type="ECO:0000256" key="2">
    <source>
        <dbReference type="ARBA" id="ARBA00023015"/>
    </source>
</evidence>
<dbReference type="InterPro" id="IPR028651">
    <property type="entry name" value="ING_fam"/>
</dbReference>
<dbReference type="SMART" id="SM01408">
    <property type="entry name" value="ING"/>
    <property type="match status" value="1"/>
</dbReference>
<dbReference type="Pfam" id="PF12998">
    <property type="entry name" value="ING"/>
    <property type="match status" value="2"/>
</dbReference>
<accession>A0AA35TE12</accession>
<dbReference type="CDD" id="cd16858">
    <property type="entry name" value="ING_ING3_Yng2p"/>
    <property type="match status" value="1"/>
</dbReference>
<evidence type="ECO:0000256" key="1">
    <source>
        <dbReference type="ARBA" id="ARBA00022853"/>
    </source>
</evidence>
<evidence type="ECO:0000259" key="4">
    <source>
        <dbReference type="SMART" id="SM01408"/>
    </source>
</evidence>
<comment type="caution">
    <text evidence="5">The sequence shown here is derived from an EMBL/GenBank/DDBJ whole genome shotgun (WGS) entry which is preliminary data.</text>
</comment>
<reference evidence="5" key="1">
    <citation type="submission" date="2023-03" db="EMBL/GenBank/DDBJ databases">
        <authorList>
            <person name="Steffen K."/>
            <person name="Cardenas P."/>
        </authorList>
    </citation>
    <scope>NUCLEOTIDE SEQUENCE</scope>
</reference>
<keyword evidence="1" id="KW-0156">Chromatin regulator</keyword>
<keyword evidence="3" id="KW-0804">Transcription</keyword>
<name>A0AA35TE12_GEOBA</name>
<evidence type="ECO:0000313" key="5">
    <source>
        <dbReference type="EMBL" id="CAI8046243.1"/>
    </source>
</evidence>
<feature type="non-terminal residue" evidence="5">
    <location>
        <position position="1"/>
    </location>
</feature>
<organism evidence="5 6">
    <name type="scientific">Geodia barretti</name>
    <name type="common">Barrett's horny sponge</name>
    <dbReference type="NCBI Taxonomy" id="519541"/>
    <lineage>
        <taxon>Eukaryota</taxon>
        <taxon>Metazoa</taxon>
        <taxon>Porifera</taxon>
        <taxon>Demospongiae</taxon>
        <taxon>Heteroscleromorpha</taxon>
        <taxon>Tetractinellida</taxon>
        <taxon>Astrophorina</taxon>
        <taxon>Geodiidae</taxon>
        <taxon>Geodia</taxon>
    </lineage>
</organism>
<gene>
    <name evidence="5" type="ORF">GBAR_LOCUS25555</name>
</gene>
<evidence type="ECO:0000256" key="3">
    <source>
        <dbReference type="ARBA" id="ARBA00023163"/>
    </source>
</evidence>
<evidence type="ECO:0000313" key="6">
    <source>
        <dbReference type="Proteomes" id="UP001174909"/>
    </source>
</evidence>
<sequence>STVLAPFGGRPVAPTFEGEEAATCVVGDLVLPPFGGRPVAPSFEGEEAATCVVGDWDYTMHYYEDYLEIIEYLPAELKSRLSRICEQDEYVQAACPANRGEKRTGSSSDCPVKYSHAAQLHSISDKTKTFFTLCRKDKSALRDHQYQQLCKEYDKTVKESQEKVKLATQVYDLLERHMRRLEHDLNRFTIELEADTAGITEILEQRSYMLDRPPSPERPPLGQMSD</sequence>
<dbReference type="InterPro" id="IPR024610">
    <property type="entry name" value="ING_N_histone-binding"/>
</dbReference>
<dbReference type="EMBL" id="CASHTH010003545">
    <property type="protein sequence ID" value="CAI8046243.1"/>
    <property type="molecule type" value="Genomic_DNA"/>
</dbReference>
<feature type="domain" description="Inhibitor of growth protein N-terminal histone-binding" evidence="4">
    <location>
        <begin position="62"/>
        <end position="188"/>
    </location>
</feature>
<keyword evidence="2" id="KW-0805">Transcription regulation</keyword>
<proteinExistence type="predicted"/>
<dbReference type="GO" id="GO:0006325">
    <property type="term" value="P:chromatin organization"/>
    <property type="evidence" value="ECO:0007669"/>
    <property type="project" value="UniProtKB-KW"/>
</dbReference>
<dbReference type="AlphaFoldDB" id="A0AA35TE12"/>
<dbReference type="Gene3D" id="6.10.140.1740">
    <property type="match status" value="1"/>
</dbReference>
<dbReference type="Proteomes" id="UP001174909">
    <property type="component" value="Unassembled WGS sequence"/>
</dbReference>
<protein>
    <submittedName>
        <fullName evidence="5">Inhibitor of growth protein 3</fullName>
    </submittedName>
</protein>
<keyword evidence="6" id="KW-1185">Reference proteome</keyword>